<evidence type="ECO:0000313" key="1">
    <source>
        <dbReference type="EMBL" id="QWQ20376.2"/>
    </source>
</evidence>
<proteinExistence type="predicted"/>
<accession>A0AAJ4NHM2</accession>
<protein>
    <recommendedName>
        <fullName evidence="3">DUF2635 domain-containing protein</fullName>
    </recommendedName>
</protein>
<name>A0AAJ4NHM2_PRORE</name>
<organism evidence="1 2">
    <name type="scientific">Providencia rettgeri</name>
    <dbReference type="NCBI Taxonomy" id="587"/>
    <lineage>
        <taxon>Bacteria</taxon>
        <taxon>Pseudomonadati</taxon>
        <taxon>Pseudomonadota</taxon>
        <taxon>Gammaproteobacteria</taxon>
        <taxon>Enterobacterales</taxon>
        <taxon>Morganellaceae</taxon>
        <taxon>Providencia</taxon>
    </lineage>
</organism>
<evidence type="ECO:0008006" key="3">
    <source>
        <dbReference type="Google" id="ProtNLM"/>
    </source>
</evidence>
<dbReference type="Proteomes" id="UP000682358">
    <property type="component" value="Chromosome"/>
</dbReference>
<sequence>MNTLLVKAAPTLRVSFEYQHRRYITDGEAVSVPDTAYYRRLLTNGDLVLVSKRATNKGQKSWR</sequence>
<dbReference type="AlphaFoldDB" id="A0AAJ4NHM2"/>
<reference evidence="1" key="1">
    <citation type="submission" date="2021-06" db="EMBL/GenBank/DDBJ databases">
        <title>Emergence of genetically related NDM-1-producing Providencia rettgeri strains in Argentina.</title>
        <authorList>
            <person name="Pasteran F."/>
            <person name="Meo A."/>
            <person name="Gomez S."/>
            <person name="Derdoy L."/>
            <person name="Albronoz E."/>
            <person name="Faccone D."/>
            <person name="Guerriero L."/>
            <person name="Archuby D."/>
            <person name="Tarzia A."/>
            <person name="Lopez M."/>
            <person name="Corso A."/>
        </authorList>
    </citation>
    <scope>NUCLEOTIDE SEQUENCE</scope>
    <source>
        <strain evidence="1">PreM15628</strain>
    </source>
</reference>
<gene>
    <name evidence="1" type="ORF">KOF27_17575</name>
</gene>
<dbReference type="EMBL" id="CP076405">
    <property type="protein sequence ID" value="QWQ20376.2"/>
    <property type="molecule type" value="Genomic_DNA"/>
</dbReference>
<evidence type="ECO:0000313" key="2">
    <source>
        <dbReference type="Proteomes" id="UP000682358"/>
    </source>
</evidence>